<evidence type="ECO:0000313" key="2">
    <source>
        <dbReference type="Proteomes" id="UP000308600"/>
    </source>
</evidence>
<proteinExistence type="predicted"/>
<gene>
    <name evidence="1" type="ORF">BDN72DRAFT_399958</name>
</gene>
<dbReference type="Proteomes" id="UP000308600">
    <property type="component" value="Unassembled WGS sequence"/>
</dbReference>
<protein>
    <submittedName>
        <fullName evidence="1">Uncharacterized protein</fullName>
    </submittedName>
</protein>
<sequence>MPCPKKSILKRTKPTSTCPSPSSTSSTYLSSSPSSPSSLSSRSSYTTSHSHSRSTSLSSVGGSPSPSPSPPNSHYWGCCTACGLVGGHGYMKPLPTTLTNRLSIEIIDAVLSHLASSRVHSPNSSSSSSLYPNSFGIHSTSSSHLPQQQHLHYFPPGSPYTSLSTLRTCTLVCKAWFPIARTYLFQTRKLLLSKSNVNSFLRVWKGENEESLGVWIRYLAIQQEDPSALFKPVLELERTQRSGNLTSESDSAPTQPLDLGINLPHTLIPRFSLYPSLTSLCLSWIQSPLTPLTISCLAEGFPALKSLEFRACSFSSLREFALIVSGHEGLERMALSDVEWFEEEVPEGGDFGGRRGDSQGIHPPGGFPSRLSTLELFITHSTYFIEWLLSYNLPVLEDVKLGSAFWDEEDGTSVGVLLKEVGGSLRDLMVCSPRGLKEVDLSFNPNLRSISISHLQIEPPASPVRVEDWFSAASNSQSAYADEEVLSRSQHGQGGKSLRRQSKSKSTSEGPSHTRSHSETSEWDSDFEIYDSPLSSPHSSSSTLSDPSSTSICPITHLLTQLRTHPHLEIISFHLLFRIPTSEALPLIDWGTISYLLAESNEGVGPKGWEQQLIQQEEERQRHEREQLQHEKYRQRADGLPPPSPLRVRGILATSTSSTSPTTMTAATLTSTSTTTTTVDGLSVQLQSTQPLNIRPRSPPGLRDRTSISDVIMSSPSPSPPPPPPGLSTSNYDHNHIVNPNSHPHLQIQTQNLQVSTTSLTSSAGAMSTSSILLGPGSGLGLGVRLVTPIILTTPATPPTPMTPPGTATQATYGEQHGSGSGLGQGQSQRGDQSQAQARPTTTGTPRSFPSLQRFEIRVPKISGGPPSSSESVHGGRNSKGHRGGERERQGVWWGSRRVRMYVEDRLRMGGWSGVDSGVLVVD</sequence>
<dbReference type="EMBL" id="ML208292">
    <property type="protein sequence ID" value="TFK71859.1"/>
    <property type="molecule type" value="Genomic_DNA"/>
</dbReference>
<organism evidence="1 2">
    <name type="scientific">Pluteus cervinus</name>
    <dbReference type="NCBI Taxonomy" id="181527"/>
    <lineage>
        <taxon>Eukaryota</taxon>
        <taxon>Fungi</taxon>
        <taxon>Dikarya</taxon>
        <taxon>Basidiomycota</taxon>
        <taxon>Agaricomycotina</taxon>
        <taxon>Agaricomycetes</taxon>
        <taxon>Agaricomycetidae</taxon>
        <taxon>Agaricales</taxon>
        <taxon>Pluteineae</taxon>
        <taxon>Pluteaceae</taxon>
        <taxon>Pluteus</taxon>
    </lineage>
</organism>
<evidence type="ECO:0000313" key="1">
    <source>
        <dbReference type="EMBL" id="TFK71859.1"/>
    </source>
</evidence>
<name>A0ACD3B1J8_9AGAR</name>
<reference evidence="1 2" key="1">
    <citation type="journal article" date="2019" name="Nat. Ecol. Evol.">
        <title>Megaphylogeny resolves global patterns of mushroom evolution.</title>
        <authorList>
            <person name="Varga T."/>
            <person name="Krizsan K."/>
            <person name="Foldi C."/>
            <person name="Dima B."/>
            <person name="Sanchez-Garcia M."/>
            <person name="Sanchez-Ramirez S."/>
            <person name="Szollosi G.J."/>
            <person name="Szarkandi J.G."/>
            <person name="Papp V."/>
            <person name="Albert L."/>
            <person name="Andreopoulos W."/>
            <person name="Angelini C."/>
            <person name="Antonin V."/>
            <person name="Barry K.W."/>
            <person name="Bougher N.L."/>
            <person name="Buchanan P."/>
            <person name="Buyck B."/>
            <person name="Bense V."/>
            <person name="Catcheside P."/>
            <person name="Chovatia M."/>
            <person name="Cooper J."/>
            <person name="Damon W."/>
            <person name="Desjardin D."/>
            <person name="Finy P."/>
            <person name="Geml J."/>
            <person name="Haridas S."/>
            <person name="Hughes K."/>
            <person name="Justo A."/>
            <person name="Karasinski D."/>
            <person name="Kautmanova I."/>
            <person name="Kiss B."/>
            <person name="Kocsube S."/>
            <person name="Kotiranta H."/>
            <person name="LaButti K.M."/>
            <person name="Lechner B.E."/>
            <person name="Liimatainen K."/>
            <person name="Lipzen A."/>
            <person name="Lukacs Z."/>
            <person name="Mihaltcheva S."/>
            <person name="Morgado L.N."/>
            <person name="Niskanen T."/>
            <person name="Noordeloos M.E."/>
            <person name="Ohm R.A."/>
            <person name="Ortiz-Santana B."/>
            <person name="Ovrebo C."/>
            <person name="Racz N."/>
            <person name="Riley R."/>
            <person name="Savchenko A."/>
            <person name="Shiryaev A."/>
            <person name="Soop K."/>
            <person name="Spirin V."/>
            <person name="Szebenyi C."/>
            <person name="Tomsovsky M."/>
            <person name="Tulloss R.E."/>
            <person name="Uehling J."/>
            <person name="Grigoriev I.V."/>
            <person name="Vagvolgyi C."/>
            <person name="Papp T."/>
            <person name="Martin F.M."/>
            <person name="Miettinen O."/>
            <person name="Hibbett D.S."/>
            <person name="Nagy L.G."/>
        </authorList>
    </citation>
    <scope>NUCLEOTIDE SEQUENCE [LARGE SCALE GENOMIC DNA]</scope>
    <source>
        <strain evidence="1 2">NL-1719</strain>
    </source>
</reference>
<keyword evidence="2" id="KW-1185">Reference proteome</keyword>
<accession>A0ACD3B1J8</accession>